<dbReference type="PROSITE" id="PS50005">
    <property type="entry name" value="TPR"/>
    <property type="match status" value="1"/>
</dbReference>
<evidence type="ECO:0000256" key="1">
    <source>
        <dbReference type="ARBA" id="ARBA00022737"/>
    </source>
</evidence>
<dbReference type="STRING" id="905079.L1J1X4"/>
<dbReference type="InterPro" id="IPR014710">
    <property type="entry name" value="RmlC-like_jellyroll"/>
</dbReference>
<feature type="repeat" description="TPR" evidence="3">
    <location>
        <begin position="1123"/>
        <end position="1156"/>
    </location>
</feature>
<evidence type="ECO:0000313" key="6">
    <source>
        <dbReference type="EnsemblProtists" id="EKX42139"/>
    </source>
</evidence>
<organism evidence="5">
    <name type="scientific">Guillardia theta (strain CCMP2712)</name>
    <name type="common">Cryptophyte</name>
    <dbReference type="NCBI Taxonomy" id="905079"/>
    <lineage>
        <taxon>Eukaryota</taxon>
        <taxon>Cryptophyceae</taxon>
        <taxon>Pyrenomonadales</taxon>
        <taxon>Geminigeraceae</taxon>
        <taxon>Guillardia</taxon>
    </lineage>
</organism>
<reference evidence="5 7" key="1">
    <citation type="journal article" date="2012" name="Nature">
        <title>Algal genomes reveal evolutionary mosaicism and the fate of nucleomorphs.</title>
        <authorList>
            <consortium name="DOE Joint Genome Institute"/>
            <person name="Curtis B.A."/>
            <person name="Tanifuji G."/>
            <person name="Burki F."/>
            <person name="Gruber A."/>
            <person name="Irimia M."/>
            <person name="Maruyama S."/>
            <person name="Arias M.C."/>
            <person name="Ball S.G."/>
            <person name="Gile G.H."/>
            <person name="Hirakawa Y."/>
            <person name="Hopkins J.F."/>
            <person name="Kuo A."/>
            <person name="Rensing S.A."/>
            <person name="Schmutz J."/>
            <person name="Symeonidi A."/>
            <person name="Elias M."/>
            <person name="Eveleigh R.J."/>
            <person name="Herman E.K."/>
            <person name="Klute M.J."/>
            <person name="Nakayama T."/>
            <person name="Obornik M."/>
            <person name="Reyes-Prieto A."/>
            <person name="Armbrust E.V."/>
            <person name="Aves S.J."/>
            <person name="Beiko R.G."/>
            <person name="Coutinho P."/>
            <person name="Dacks J.B."/>
            <person name="Durnford D.G."/>
            <person name="Fast N.M."/>
            <person name="Green B.R."/>
            <person name="Grisdale C.J."/>
            <person name="Hempel F."/>
            <person name="Henrissat B."/>
            <person name="Hoppner M.P."/>
            <person name="Ishida K."/>
            <person name="Kim E."/>
            <person name="Koreny L."/>
            <person name="Kroth P.G."/>
            <person name="Liu Y."/>
            <person name="Malik S.B."/>
            <person name="Maier U.G."/>
            <person name="McRose D."/>
            <person name="Mock T."/>
            <person name="Neilson J.A."/>
            <person name="Onodera N.T."/>
            <person name="Poole A.M."/>
            <person name="Pritham E.J."/>
            <person name="Richards T.A."/>
            <person name="Rocap G."/>
            <person name="Roy S.W."/>
            <person name="Sarai C."/>
            <person name="Schaack S."/>
            <person name="Shirato S."/>
            <person name="Slamovits C.H."/>
            <person name="Spencer D.F."/>
            <person name="Suzuki S."/>
            <person name="Worden A.Z."/>
            <person name="Zauner S."/>
            <person name="Barry K."/>
            <person name="Bell C."/>
            <person name="Bharti A.K."/>
            <person name="Crow J.A."/>
            <person name="Grimwood J."/>
            <person name="Kramer R."/>
            <person name="Lindquist E."/>
            <person name="Lucas S."/>
            <person name="Salamov A."/>
            <person name="McFadden G.I."/>
            <person name="Lane C.E."/>
            <person name="Keeling P.J."/>
            <person name="Gray M.W."/>
            <person name="Grigoriev I.V."/>
            <person name="Archibald J.M."/>
        </authorList>
    </citation>
    <scope>NUCLEOTIDE SEQUENCE</scope>
    <source>
        <strain evidence="5 7">CCMP2712</strain>
    </source>
</reference>
<dbReference type="Gene3D" id="1.25.40.10">
    <property type="entry name" value="Tetratricopeptide repeat domain"/>
    <property type="match status" value="8"/>
</dbReference>
<dbReference type="GeneID" id="17298831"/>
<dbReference type="InterPro" id="IPR000595">
    <property type="entry name" value="cNMP-bd_dom"/>
</dbReference>
<dbReference type="SUPFAM" id="SSF81901">
    <property type="entry name" value="HCP-like"/>
    <property type="match status" value="1"/>
</dbReference>
<evidence type="ECO:0000259" key="4">
    <source>
        <dbReference type="PROSITE" id="PS50042"/>
    </source>
</evidence>
<dbReference type="PROSITE" id="PS50042">
    <property type="entry name" value="CNMP_BINDING_3"/>
    <property type="match status" value="1"/>
</dbReference>
<reference evidence="7" key="2">
    <citation type="submission" date="2012-11" db="EMBL/GenBank/DDBJ databases">
        <authorList>
            <person name="Kuo A."/>
            <person name="Curtis B.A."/>
            <person name="Tanifuji G."/>
            <person name="Burki F."/>
            <person name="Gruber A."/>
            <person name="Irimia M."/>
            <person name="Maruyama S."/>
            <person name="Arias M.C."/>
            <person name="Ball S.G."/>
            <person name="Gile G.H."/>
            <person name="Hirakawa Y."/>
            <person name="Hopkins J.F."/>
            <person name="Rensing S.A."/>
            <person name="Schmutz J."/>
            <person name="Symeonidi A."/>
            <person name="Elias M."/>
            <person name="Eveleigh R.J."/>
            <person name="Herman E.K."/>
            <person name="Klute M.J."/>
            <person name="Nakayama T."/>
            <person name="Obornik M."/>
            <person name="Reyes-Prieto A."/>
            <person name="Armbrust E.V."/>
            <person name="Aves S.J."/>
            <person name="Beiko R.G."/>
            <person name="Coutinho P."/>
            <person name="Dacks J.B."/>
            <person name="Durnford D.G."/>
            <person name="Fast N.M."/>
            <person name="Green B.R."/>
            <person name="Grisdale C."/>
            <person name="Hempe F."/>
            <person name="Henrissat B."/>
            <person name="Hoppner M.P."/>
            <person name="Ishida K.-I."/>
            <person name="Kim E."/>
            <person name="Koreny L."/>
            <person name="Kroth P.G."/>
            <person name="Liu Y."/>
            <person name="Malik S.-B."/>
            <person name="Maier U.G."/>
            <person name="McRose D."/>
            <person name="Mock T."/>
            <person name="Neilson J.A."/>
            <person name="Onodera N.T."/>
            <person name="Poole A.M."/>
            <person name="Pritham E.J."/>
            <person name="Richards T.A."/>
            <person name="Rocap G."/>
            <person name="Roy S.W."/>
            <person name="Sarai C."/>
            <person name="Schaack S."/>
            <person name="Shirato S."/>
            <person name="Slamovits C.H."/>
            <person name="Spencer D.F."/>
            <person name="Suzuki S."/>
            <person name="Worden A.Z."/>
            <person name="Zauner S."/>
            <person name="Barry K."/>
            <person name="Bell C."/>
            <person name="Bharti A.K."/>
            <person name="Crow J.A."/>
            <person name="Grimwood J."/>
            <person name="Kramer R."/>
            <person name="Lindquist E."/>
            <person name="Lucas S."/>
            <person name="Salamov A."/>
            <person name="McFadden G.I."/>
            <person name="Lane C.E."/>
            <person name="Keeling P.J."/>
            <person name="Gray M.W."/>
            <person name="Grigoriev I.V."/>
            <person name="Archibald J.M."/>
        </authorList>
    </citation>
    <scope>NUCLEOTIDE SEQUENCE</scope>
    <source>
        <strain evidence="7">CCMP2712</strain>
    </source>
</reference>
<dbReference type="Proteomes" id="UP000011087">
    <property type="component" value="Unassembled WGS sequence"/>
</dbReference>
<dbReference type="SMART" id="SM00028">
    <property type="entry name" value="TPR"/>
    <property type="match status" value="9"/>
</dbReference>
<dbReference type="RefSeq" id="XP_005829119.1">
    <property type="nucleotide sequence ID" value="XM_005829062.1"/>
</dbReference>
<dbReference type="EMBL" id="JH993018">
    <property type="protein sequence ID" value="EKX42139.1"/>
    <property type="molecule type" value="Genomic_DNA"/>
</dbReference>
<evidence type="ECO:0000313" key="5">
    <source>
        <dbReference type="EMBL" id="EKX42139.1"/>
    </source>
</evidence>
<reference evidence="6" key="3">
    <citation type="submission" date="2015-06" db="UniProtKB">
        <authorList>
            <consortium name="EnsemblProtists"/>
        </authorList>
    </citation>
    <scope>IDENTIFICATION</scope>
</reference>
<gene>
    <name evidence="5" type="ORF">GUITHDRAFT_141359</name>
</gene>
<dbReference type="InterPro" id="IPR011990">
    <property type="entry name" value="TPR-like_helical_dom_sf"/>
</dbReference>
<dbReference type="eggNOG" id="KOG1840">
    <property type="taxonomic scope" value="Eukaryota"/>
</dbReference>
<dbReference type="HOGENOM" id="CLU_228295_0_0_1"/>
<feature type="domain" description="Cyclic nucleotide-binding" evidence="4">
    <location>
        <begin position="1236"/>
        <end position="1331"/>
    </location>
</feature>
<dbReference type="Pfam" id="PF00027">
    <property type="entry name" value="cNMP_binding"/>
    <property type="match status" value="1"/>
</dbReference>
<dbReference type="PaxDb" id="55529-EKX42139"/>
<accession>L1J1X4</accession>
<dbReference type="Gene3D" id="2.60.120.10">
    <property type="entry name" value="Jelly Rolls"/>
    <property type="match status" value="1"/>
</dbReference>
<evidence type="ECO:0000256" key="3">
    <source>
        <dbReference type="PROSITE-ProRule" id="PRU00339"/>
    </source>
</evidence>
<dbReference type="PANTHER" id="PTHR45641:SF19">
    <property type="entry name" value="NEPHROCYSTIN-3"/>
    <property type="match status" value="1"/>
</dbReference>
<evidence type="ECO:0000256" key="2">
    <source>
        <dbReference type="ARBA" id="ARBA00022803"/>
    </source>
</evidence>
<sequence length="2535" mass="287597">MEFMEENDSSSGTEKVEINQVPDLLTEFDASFRRGEYVVAQARIKTALISIEEAFPNQHDDLWIDASLKFSRVLARRNLFSNALQIIEKVIQVTLKLAPRVDHVSVLEPKLELCICLLHSGSYDRAFELLQQLSEWDLTSKLDEKHPLLAKMNYALGVMYSVQGHCVKAEEYFLKSLKSRESGTNELEDEYFASKCSLISTYFAQDKFELAEKEIGSTMIQVEDSMGKGSYHKAELNYLLGSILLLKANYRGSDHAFRETQRLLKACIGDQQSSLHYLFLLTSSKLAEKSLAQRRLEEAGFIYEKLMESLKRTELDLQNSVWVSEIKERYFFLLESLGNVDDAMIQLEEALDIRKQISGHEISSTFHLYVFYATQEISLGRFTSAYTTIQHLDHIKINSELFLNSQEAALETVKAKFTFIRDVDLDRAEQHARRALFLKEEIEGKEHPSVAYAKVLLSNILIQRRKYHDADGLLRAAHGTLTIMFGKSSPHISDVLRIQAQMMIAKFDIERVEEPLREALINDSSTEIAAAFLEGKEDVTLPKFANVVNILEDLEVMGNLYILKGNFSGAYFVYRQMSLLAEYIFGLNVNHPLTAKALIGLSMTKQRRGEYVEAYDLCKRGVDMLVGMFGTRHPQVFRNTFHLLEILELAGDFAEAVDRCNNLMEAIEGNSVFSEIDLYRVAAYRARYEYEMGEKHRPSLELRRLFYSLETSIGFGSLLKPKKDEQGKNETEGVEHDSIQTNMKRQTVVLQAQILLWIAELELSSFRLDKAQKLTLVAMQILKNFRKIGTHVLLQANSMRSMIQISKGKFTDALNILNFSERGEISAVSNSALKQNGATSLVDLQALSATENRLKSRNAHRGKTLYLLSGLLTRMGLYEDAYLALSNSRALHLGFNPSSLNLLYIQLTQATLDLDCGFVQPAREALESVLDKSRGLHNHPLRIEAFCEMCRLEMIERDFQQAARRIQEGNRAVDDNINLGLTQARKKHRSDAAENAFQKIGKKSKNLEKLLRGLMNFAWEQIATEIREHPIKSYAQEMNAILALNIGDLKHAEMIVDKLIQEYSQQNPALASNETHPLVAKCWTIKGKIRFRNGLYKESMTLFVKALKGKEHGGLDAGHTSNAEDYEGIAQCFWSLGDYNQAIQNFRKAKTLRRNASKNAKTIESIAVDISLSITFLEQGRNRIYDGSTPNDNLDELGKVEHLQKMWFLPQTDVKERVLYEHSLLDAASRCAVLEFEKDDVLLERDSPMDFILIVVRGAIRVVGVDNEVIRIVREGELYGEFEMLLQISTHNSLYASEDGIALVVTKEAIKLIFSSTANMVHDVCKNLTMEIQLTKSFSIPDLSDGEGNIPMDEIVKNLRQMLQMDNTIARSESSEFVKSQFRNASTKQLRRSVILRRGSVYVDALDEETGKDEETRVGTDDVTSLLRSLHKLTRKKTSLLSEAHFVYGLLCSSQYRYHAAARELLSSLQACGENSFGSCYFSISRILFEYVRVMVVLGKQDEAIEALQFHSTKLLQVIRSEHVEFFLIHLGYMHVYLCLGDPIMAEQSLMSAQQISKSFYSARHPRINLLLSSTARLSQLRGQYHKALECYYQSIELKKLAGFDEYHALIAEDQEGISNCLAMQGRYREADEALETAIAARSQKTQAERANQAIQICNRLYCRTHPLYIELLCFMVGLNFNYGRHDHMIQEELESIITDMKRAYPTGHILYYLVDGAIGIFERRKHNTFGALLLFQQAIQGYQSILDNKEEYSDNWKSLSLKIELIGVLLDLNMNLQAAKEVEDYFLSIEEFFAQNSDVESIPESKSDMDLNDDVEGDEIEDGGVVSEESQQKAVFDIHNLSKDPAKSDGHVKKQWLAVHQVAGGESKKFKIGSRPHNSKLDPSIPVQRDADSLNLTNDSVDGATSARQLLPTLEESPEVWEGNAGEILDFRFPQLLDIISKEGQDGDSKFPSSLHQNIDVISMEDMVEGLGINHFFQGATLEEPWECLHETQFKELLVVEVPAFPLQIVLLVKMCAFQFALKSIRHFRAVVGQAGNSDHPFLLDSQLLEAICLCGLGHYSSAEILLEKCFTTSVDARVHGEQRMIDFRHDVLKAKGELSELKQDYERAAELYLQAVEPWIQQGETDHPSVIKAQMHVARVRWKTGMMNDSLNHGIASLSRIVGQNHFDVANLEIDLADMMTRFEHLLDDAESLYLHASDILLQTTGEDHPVFARCSVGLANLYDIRGPAGKKYAQVMTSLTKSLSTIVRIYGRRHAMLYPVLQTYQEVCERRLMPNHVRFLQEWVIEILINTIGHTSERVDDAKNRLIAILIKNEDFQRARTLLDEMLAKKEAAYGNLDQSISQIILRIVDLEMQAAERIQNEQQEKAILQSVIPLLQRSISIKLNAHSLHAEGGFNSACCPELKRLARVHALLLEWKNCEYYMGKAVQLLTNEMNQARDASCRISQHQQKLHESAKEHFRGAVIELADCLRLLGSFMGEKGSILEACEAYEQALSLLRSELGSDHPQCEAIRSTLASLHRAQKAYTQAQKLF</sequence>
<dbReference type="Pfam" id="PF13424">
    <property type="entry name" value="TPR_12"/>
    <property type="match status" value="1"/>
</dbReference>
<proteinExistence type="predicted"/>
<keyword evidence="1" id="KW-0677">Repeat</keyword>
<dbReference type="SUPFAM" id="SSF51206">
    <property type="entry name" value="cAMP-binding domain-like"/>
    <property type="match status" value="1"/>
</dbReference>
<dbReference type="KEGG" id="gtt:GUITHDRAFT_141359"/>
<dbReference type="SUPFAM" id="SSF48452">
    <property type="entry name" value="TPR-like"/>
    <property type="match status" value="3"/>
</dbReference>
<keyword evidence="2 3" id="KW-0802">TPR repeat</keyword>
<keyword evidence="7" id="KW-1185">Reference proteome</keyword>
<dbReference type="InterPro" id="IPR019734">
    <property type="entry name" value="TPR_rpt"/>
</dbReference>
<dbReference type="InterPro" id="IPR018490">
    <property type="entry name" value="cNMP-bd_dom_sf"/>
</dbReference>
<name>L1J1X4_GUITC</name>
<dbReference type="PANTHER" id="PTHR45641">
    <property type="entry name" value="TETRATRICOPEPTIDE REPEAT PROTEIN (AFU_ORTHOLOGUE AFUA_6G03870)"/>
    <property type="match status" value="1"/>
</dbReference>
<evidence type="ECO:0000313" key="7">
    <source>
        <dbReference type="Proteomes" id="UP000011087"/>
    </source>
</evidence>
<dbReference type="EnsemblProtists" id="EKX42139">
    <property type="protein sequence ID" value="EKX42139"/>
    <property type="gene ID" value="GUITHDRAFT_141359"/>
</dbReference>
<protein>
    <recommendedName>
        <fullName evidence="4">Cyclic nucleotide-binding domain-containing protein</fullName>
    </recommendedName>
</protein>